<dbReference type="InterPro" id="IPR032675">
    <property type="entry name" value="LRR_dom_sf"/>
</dbReference>
<reference evidence="1" key="1">
    <citation type="submission" date="2015-07" db="EMBL/GenBank/DDBJ databases">
        <title>Adaptation to a free-living lifestyle via gene acquisitions in the diplomonad Trepomonas sp. PC1.</title>
        <authorList>
            <person name="Xu F."/>
            <person name="Jerlstrom-Hultqvist J."/>
            <person name="Kolisko M."/>
            <person name="Simpson A.G.B."/>
            <person name="Roger A.J."/>
            <person name="Svard S.G."/>
            <person name="Andersson J.O."/>
        </authorList>
    </citation>
    <scope>NUCLEOTIDE SEQUENCE</scope>
    <source>
        <strain evidence="1">PC1</strain>
    </source>
</reference>
<name>A0A146KJ11_9EUKA</name>
<dbReference type="InterPro" id="IPR026906">
    <property type="entry name" value="LRR_5"/>
</dbReference>
<gene>
    <name evidence="1" type="ORF">TPC1_11828</name>
</gene>
<accession>A0A146KJ11</accession>
<protein>
    <submittedName>
        <fullName evidence="1">Leucine rich repeats-containing protein</fullName>
    </submittedName>
</protein>
<dbReference type="InterPro" id="IPR053139">
    <property type="entry name" value="Surface_bspA-like"/>
</dbReference>
<dbReference type="EMBL" id="GDID01001357">
    <property type="protein sequence ID" value="JAP95249.1"/>
    <property type="molecule type" value="Transcribed_RNA"/>
</dbReference>
<dbReference type="SUPFAM" id="SSF52058">
    <property type="entry name" value="L domain-like"/>
    <property type="match status" value="2"/>
</dbReference>
<dbReference type="Gene3D" id="3.80.10.10">
    <property type="entry name" value="Ribonuclease Inhibitor"/>
    <property type="match status" value="3"/>
</dbReference>
<sequence>MSIFQDEFFQAVGLSMNQLQAANNKQILNQCLIFKDKILDSNEISINWPEIKFIYAESLEQFIIEDMLLIEQIYLPQVTKIGQYCFEFSLIKYLFLQQLESVEDYCFSGCKKLLVVNLPKATRICQCGFSECDLLYSITMPQVQTIENSAFYRCISLLNLSCPSLQLTEKNSFCECFSLQQIDLPSLVIVGSGAFYNCYSLHDIKLPLVEQVDKCGFFGCSSLQTLTFPQLHSVGQFAFKLCTSLTQVEFPLIQHIVENAFGGCFALQSLNIPQVENMKFMCSLLTILTQKLDNYNAQKLSFLHNNQLTDSDINQAQDCQIVNDCLILKEKYYYPEKFMLRSDFAAVYAPKLQIASFRLFFGCKARNFYFPLLSKVDAECFCHCQFNQADFPFLLLVMRNAFNNCAIQRLTLNQAEYVLEKAFFGSTLTQVALHRAQTIPDYAFSQCLNLRELQLPGAYKLGKMAFHGCVKLKTVSLSEVQSMYHSSFSGCILHSLELSRLSTVFHHQTADLNCTVKEFTVNGKIQLGYKLFSFETEKLFNFLKSVEAQIECDCMEGCPWCQGAVRKEFKVFHAKYAAQIGFQQQARLSLKLQQESRLMQLRKEKLNVQIEKIATTPSKIDQIIKGMKLEFE</sequence>
<proteinExistence type="predicted"/>
<dbReference type="PANTHER" id="PTHR45661">
    <property type="entry name" value="SURFACE ANTIGEN"/>
    <property type="match status" value="1"/>
</dbReference>
<organism evidence="1">
    <name type="scientific">Trepomonas sp. PC1</name>
    <dbReference type="NCBI Taxonomy" id="1076344"/>
    <lineage>
        <taxon>Eukaryota</taxon>
        <taxon>Metamonada</taxon>
        <taxon>Diplomonadida</taxon>
        <taxon>Hexamitidae</taxon>
        <taxon>Hexamitinae</taxon>
        <taxon>Trepomonas</taxon>
    </lineage>
</organism>
<dbReference type="PANTHER" id="PTHR45661:SF3">
    <property type="entry name" value="IG-LIKE DOMAIN-CONTAINING PROTEIN"/>
    <property type="match status" value="1"/>
</dbReference>
<evidence type="ECO:0000313" key="1">
    <source>
        <dbReference type="EMBL" id="JAP95249.1"/>
    </source>
</evidence>
<dbReference type="AlphaFoldDB" id="A0A146KJ11"/>
<dbReference type="Pfam" id="PF13306">
    <property type="entry name" value="LRR_5"/>
    <property type="match status" value="3"/>
</dbReference>